<dbReference type="HOGENOM" id="CLU_064047_0_0_11"/>
<dbReference type="PANTHER" id="PTHR21343">
    <property type="entry name" value="DETHIOBIOTIN SYNTHETASE"/>
    <property type="match status" value="1"/>
</dbReference>
<feature type="domain" description="CobB/CobQ-like glutamine amidotransferase" evidence="3">
    <location>
        <begin position="9"/>
        <end position="202"/>
    </location>
</feature>
<dbReference type="Proteomes" id="UP000005777">
    <property type="component" value="Unassembled WGS sequence"/>
</dbReference>
<dbReference type="EC" id="3.5.1.2" evidence="2"/>
<feature type="binding site" evidence="2">
    <location>
        <position position="131"/>
    </location>
    <ligand>
        <name>substrate</name>
    </ligand>
</feature>
<dbReference type="AlphaFoldDB" id="W5II90"/>
<dbReference type="GO" id="GO:0140282">
    <property type="term" value="F:carbon-nitrogen ligase activity on lipid II"/>
    <property type="evidence" value="ECO:0007669"/>
    <property type="project" value="UniProtKB-UniRule"/>
</dbReference>
<keyword evidence="2" id="KW-0378">Hydrolase</keyword>
<comment type="function">
    <text evidence="2">The lipid II isoglutaminyl synthase complex catalyzes the formation of alpha-D-isoglutamine in the cell wall lipid II stem peptide. The GatD subunit catalyzes the hydrolysis of glutamine to glutamate and ammonia. The resulting ammonia molecule is channeled to the active site of MurT.</text>
</comment>
<protein>
    <recommendedName>
        <fullName evidence="2">Lipid II isoglutaminyl synthase (glutamine-hydrolyzing) subunit GatD</fullName>
        <ecNumber evidence="2">6.3.5.13</ecNumber>
    </recommendedName>
    <alternativeName>
        <fullName evidence="2">Lipid II isoglutaminyl synthase glutaminase subunit</fullName>
        <ecNumber evidence="2">3.5.1.2</ecNumber>
    </alternativeName>
</protein>
<comment type="catalytic activity">
    <reaction evidence="2">
        <text>beta-D-GlcNAc-(1-&gt;4)-Mur2Ac(oyl-L-Ala-gamma-D-Glu-L-Lys-D-Ala-D-Ala)-di-trans,octa-cis-undecaprenyl diphosphate + L-glutamine + ATP + H2O = beta-D-GlcNAc-(1-&gt;4)-Mur2Ac(oyl-L-Ala-D-isoglutaminyl-L-Lys-D-Ala-D-Ala)-di-trans,octa-cis-undecaprenyl diphosphate + L-glutamate + ADP + phosphate + H(+)</text>
        <dbReference type="Rhea" id="RHEA:57928"/>
        <dbReference type="ChEBI" id="CHEBI:15377"/>
        <dbReference type="ChEBI" id="CHEBI:15378"/>
        <dbReference type="ChEBI" id="CHEBI:29985"/>
        <dbReference type="ChEBI" id="CHEBI:30616"/>
        <dbReference type="ChEBI" id="CHEBI:43474"/>
        <dbReference type="ChEBI" id="CHEBI:58359"/>
        <dbReference type="ChEBI" id="CHEBI:60033"/>
        <dbReference type="ChEBI" id="CHEBI:62233"/>
        <dbReference type="ChEBI" id="CHEBI:456216"/>
        <dbReference type="EC" id="6.3.5.13"/>
    </reaction>
</comment>
<comment type="catalytic activity">
    <reaction evidence="2">
        <text>L-glutamine + H2O = L-glutamate + NH4(+)</text>
        <dbReference type="Rhea" id="RHEA:15889"/>
        <dbReference type="ChEBI" id="CHEBI:15377"/>
        <dbReference type="ChEBI" id="CHEBI:28938"/>
        <dbReference type="ChEBI" id="CHEBI:29985"/>
        <dbReference type="ChEBI" id="CHEBI:58359"/>
        <dbReference type="EC" id="3.5.1.2"/>
    </reaction>
</comment>
<keyword evidence="2" id="KW-0573">Peptidoglycan synthesis</keyword>
<gene>
    <name evidence="2" type="primary">gatD</name>
    <name evidence="4" type="ORF">HMPREF9020_00214</name>
</gene>
<proteinExistence type="inferred from homology"/>
<accession>W5II90</accession>
<feature type="active site" description="Nucleophile" evidence="2">
    <location>
        <position position="97"/>
    </location>
</feature>
<keyword evidence="1 2" id="KW-0315">Glutamine amidotransferase</keyword>
<dbReference type="CDD" id="cd01750">
    <property type="entry name" value="GATase1_CobQ"/>
    <property type="match status" value="1"/>
</dbReference>
<name>W5II90_SCAIO</name>
<reference evidence="4 5" key="1">
    <citation type="submission" date="2012-01" db="EMBL/GenBank/DDBJ databases">
        <title>The Genome Sequence of Scardovia inopinata F0304.</title>
        <authorList>
            <consortium name="The Broad Institute Genome Sequencing Platform"/>
            <person name="Earl A."/>
            <person name="Ward D."/>
            <person name="Feldgarden M."/>
            <person name="Gevers D."/>
            <person name="Izard J."/>
            <person name="Baranova O.V."/>
            <person name="Blanton J.M."/>
            <person name="Tanner A.C."/>
            <person name="Dewhirst F.E."/>
            <person name="Young S.K."/>
            <person name="Zeng Q."/>
            <person name="Gargeya S."/>
            <person name="Fitzgerald M."/>
            <person name="Haas B."/>
            <person name="Abouelleil A."/>
            <person name="Alvarado L."/>
            <person name="Arachchi H.M."/>
            <person name="Berlin A."/>
            <person name="Chapman S.B."/>
            <person name="Gearin G."/>
            <person name="Goldberg J."/>
            <person name="Griggs A."/>
            <person name="Gujja S."/>
            <person name="Hansen M."/>
            <person name="Heiman D."/>
            <person name="Howarth C."/>
            <person name="Larimer J."/>
            <person name="Lui A."/>
            <person name="MacDonald P.J."/>
            <person name="McCowen C."/>
            <person name="Montmayeur A."/>
            <person name="Murphy C."/>
            <person name="Neiman D."/>
            <person name="Pearson M."/>
            <person name="Priest M."/>
            <person name="Roberts A."/>
            <person name="Saif S."/>
            <person name="Shea T."/>
            <person name="Sisk P."/>
            <person name="Stolte C."/>
            <person name="Sykes S."/>
            <person name="Wortman J."/>
            <person name="Nusbaum C."/>
            <person name="Birren B."/>
        </authorList>
    </citation>
    <scope>NUCLEOTIDE SEQUENCE [LARGE SCALE GENOMIC DNA]</scope>
    <source>
        <strain evidence="4 5">F0304</strain>
    </source>
</reference>
<organism evidence="4 5">
    <name type="scientific">Scardovia inopinata F0304</name>
    <dbReference type="NCBI Taxonomy" id="641146"/>
    <lineage>
        <taxon>Bacteria</taxon>
        <taxon>Bacillati</taxon>
        <taxon>Actinomycetota</taxon>
        <taxon>Actinomycetes</taxon>
        <taxon>Bifidobacteriales</taxon>
        <taxon>Bifidobacteriaceae</taxon>
        <taxon>Scardovia</taxon>
    </lineage>
</organism>
<keyword evidence="2" id="KW-0436">Ligase</keyword>
<comment type="caution">
    <text evidence="4">The sequence shown here is derived from an EMBL/GenBank/DDBJ whole genome shotgun (WGS) entry which is preliminary data.</text>
</comment>
<comment type="similarity">
    <text evidence="2">Belongs to the CobB/CobQ family. GatD subfamily.</text>
</comment>
<evidence type="ECO:0000313" key="5">
    <source>
        <dbReference type="Proteomes" id="UP000005777"/>
    </source>
</evidence>
<dbReference type="GO" id="GO:0008360">
    <property type="term" value="P:regulation of cell shape"/>
    <property type="evidence" value="ECO:0007669"/>
    <property type="project" value="UniProtKB-KW"/>
</dbReference>
<dbReference type="GO" id="GO:0009236">
    <property type="term" value="P:cobalamin biosynthetic process"/>
    <property type="evidence" value="ECO:0007669"/>
    <property type="project" value="InterPro"/>
</dbReference>
<dbReference type="GO" id="GO:0071555">
    <property type="term" value="P:cell wall organization"/>
    <property type="evidence" value="ECO:0007669"/>
    <property type="project" value="UniProtKB-KW"/>
</dbReference>
<comment type="subunit">
    <text evidence="2">Forms a heterodimer with MurT.</text>
</comment>
<dbReference type="eggNOG" id="COG3442">
    <property type="taxonomic scope" value="Bacteria"/>
</dbReference>
<keyword evidence="2" id="KW-0961">Cell wall biogenesis/degradation</keyword>
<dbReference type="GO" id="GO:0009252">
    <property type="term" value="P:peptidoglycan biosynthetic process"/>
    <property type="evidence" value="ECO:0007669"/>
    <property type="project" value="UniProtKB-UniRule"/>
</dbReference>
<evidence type="ECO:0000256" key="2">
    <source>
        <dbReference type="HAMAP-Rule" id="MF_02213"/>
    </source>
</evidence>
<comment type="pathway">
    <text evidence="2">Cell wall biogenesis; peptidoglycan biosynthesis.</text>
</comment>
<keyword evidence="5" id="KW-1185">Reference proteome</keyword>
<dbReference type="PANTHER" id="PTHR21343:SF9">
    <property type="entry name" value="LIPID II ISOGLUTAMINYL SYNTHASE (GLUTAMINE-HYDROLYZING) SUBUNIT GATD"/>
    <property type="match status" value="1"/>
</dbReference>
<dbReference type="RefSeq" id="WP_006292554.1">
    <property type="nucleotide sequence ID" value="NZ_GG770225.1"/>
</dbReference>
<feature type="active site" evidence="2">
    <location>
        <position position="195"/>
    </location>
</feature>
<dbReference type="InterPro" id="IPR011698">
    <property type="entry name" value="GATase_3"/>
</dbReference>
<keyword evidence="2" id="KW-0133">Cell shape</keyword>
<evidence type="ECO:0000259" key="3">
    <source>
        <dbReference type="Pfam" id="PF07685"/>
    </source>
</evidence>
<sequence>MTEERKALDIVCLYPKDMNIYGDFGNLKVLQLRSSLYGYKPQIHMYNVGDPWPGECDLVVGGGGQDHGQIRVGEDLFSINQTLHSLADRAVPMLVICGLYQLFGHYFDTADGKRIQGIGILGVHTVGQKVRMIGNITEHTQDFGDVIGYENHSGQTILDDPSLAWGRVDSQGMGNNGEDGTEGARYKNVIGTYLHGSLLPKNPRVADFLIRQAAINRYGSFKPSGDQAQAEELERLNNLAQKARKSAMARPR</sequence>
<dbReference type="EMBL" id="ADCX01000002">
    <property type="protein sequence ID" value="EFG26592.1"/>
    <property type="molecule type" value="Genomic_DNA"/>
</dbReference>
<evidence type="ECO:0000313" key="4">
    <source>
        <dbReference type="EMBL" id="EFG26592.1"/>
    </source>
</evidence>
<dbReference type="PROSITE" id="PS51274">
    <property type="entry name" value="GATASE_COBBQ"/>
    <property type="match status" value="1"/>
</dbReference>
<dbReference type="EC" id="6.3.5.13" evidence="2"/>
<dbReference type="InterPro" id="IPR033949">
    <property type="entry name" value="CobQ_GATase1"/>
</dbReference>
<dbReference type="UniPathway" id="UPA00219"/>
<dbReference type="SUPFAM" id="SSF52317">
    <property type="entry name" value="Class I glutamine amidotransferase-like"/>
    <property type="match status" value="1"/>
</dbReference>
<dbReference type="InterPro" id="IPR029062">
    <property type="entry name" value="Class_I_gatase-like"/>
</dbReference>
<dbReference type="InterPro" id="IPR043702">
    <property type="entry name" value="Lipid_II_synth_GatD"/>
</dbReference>
<dbReference type="Pfam" id="PF07685">
    <property type="entry name" value="GATase_3"/>
    <property type="match status" value="1"/>
</dbReference>
<dbReference type="HAMAP" id="MF_02213">
    <property type="entry name" value="Lipid_II_synth_GatD"/>
    <property type="match status" value="1"/>
</dbReference>
<dbReference type="GO" id="GO:0004359">
    <property type="term" value="F:glutaminase activity"/>
    <property type="evidence" value="ECO:0007669"/>
    <property type="project" value="UniProtKB-UniRule"/>
</dbReference>
<evidence type="ECO:0000256" key="1">
    <source>
        <dbReference type="ARBA" id="ARBA00022962"/>
    </source>
</evidence>